<evidence type="ECO:0000313" key="17">
    <source>
        <dbReference type="Proteomes" id="UP000661507"/>
    </source>
</evidence>
<comment type="subunit">
    <text evidence="10">Homotetramer; dimer of dimers.</text>
</comment>
<feature type="binding site" evidence="10">
    <location>
        <position position="244"/>
    </location>
    <ligand>
        <name>L-methionine</name>
        <dbReference type="ChEBI" id="CHEBI:57844"/>
        <note>ligand shared between two neighboring subunits</note>
    </ligand>
</feature>
<keyword evidence="17" id="KW-1185">Reference proteome</keyword>
<dbReference type="Proteomes" id="UP000661507">
    <property type="component" value="Unassembled WGS sequence"/>
</dbReference>
<dbReference type="InterPro" id="IPR022631">
    <property type="entry name" value="ADOMET_SYNTHASE_CS"/>
</dbReference>
<dbReference type="EC" id="2.5.1.6" evidence="10"/>
<dbReference type="AlphaFoldDB" id="A0A917KTD7"/>
<dbReference type="PANTHER" id="PTHR11964">
    <property type="entry name" value="S-ADENOSYLMETHIONINE SYNTHETASE"/>
    <property type="match status" value="1"/>
</dbReference>
<dbReference type="CDD" id="cd18079">
    <property type="entry name" value="S-AdoMet_synt"/>
    <property type="match status" value="1"/>
</dbReference>
<feature type="domain" description="S-adenosylmethionine synthetase C-terminal" evidence="15">
    <location>
        <begin position="238"/>
        <end position="382"/>
    </location>
</feature>
<feature type="domain" description="S-adenosylmethionine synthetase central" evidence="14">
    <location>
        <begin position="119"/>
        <end position="236"/>
    </location>
</feature>
<evidence type="ECO:0000256" key="6">
    <source>
        <dbReference type="ARBA" id="ARBA00022741"/>
    </source>
</evidence>
<reference evidence="16" key="2">
    <citation type="submission" date="2020-09" db="EMBL/GenBank/DDBJ databases">
        <authorList>
            <person name="Sun Q."/>
            <person name="Zhou Y."/>
        </authorList>
    </citation>
    <scope>NUCLEOTIDE SEQUENCE</scope>
    <source>
        <strain evidence="16">CGMCC 1.3617</strain>
    </source>
</reference>
<feature type="binding site" description="in other chain" evidence="10">
    <location>
        <position position="59"/>
    </location>
    <ligand>
        <name>L-methionine</name>
        <dbReference type="ChEBI" id="CHEBI:57844"/>
        <note>ligand shared between two neighboring subunits</note>
    </ligand>
</feature>
<dbReference type="GO" id="GO:0006730">
    <property type="term" value="P:one-carbon metabolic process"/>
    <property type="evidence" value="ECO:0007669"/>
    <property type="project" value="UniProtKB-KW"/>
</dbReference>
<evidence type="ECO:0000256" key="7">
    <source>
        <dbReference type="ARBA" id="ARBA00022840"/>
    </source>
</evidence>
<feature type="domain" description="S-adenosylmethionine synthetase N-terminal" evidence="13">
    <location>
        <begin position="7"/>
        <end position="105"/>
    </location>
</feature>
<evidence type="ECO:0000256" key="8">
    <source>
        <dbReference type="ARBA" id="ARBA00022842"/>
    </source>
</evidence>
<dbReference type="HAMAP" id="MF_00086">
    <property type="entry name" value="S_AdoMet_synth1"/>
    <property type="match status" value="1"/>
</dbReference>
<feature type="binding site" description="in other chain" evidence="10">
    <location>
        <begin position="170"/>
        <end position="172"/>
    </location>
    <ligand>
        <name>ATP</name>
        <dbReference type="ChEBI" id="CHEBI:30616"/>
        <note>ligand shared between two neighboring subunits</note>
    </ligand>
</feature>
<dbReference type="GO" id="GO:0005524">
    <property type="term" value="F:ATP binding"/>
    <property type="evidence" value="ECO:0007669"/>
    <property type="project" value="UniProtKB-UniRule"/>
</dbReference>
<keyword evidence="9 10" id="KW-0630">Potassium</keyword>
<evidence type="ECO:0000259" key="15">
    <source>
        <dbReference type="Pfam" id="PF02773"/>
    </source>
</evidence>
<dbReference type="NCBIfam" id="TIGR01034">
    <property type="entry name" value="metK"/>
    <property type="match status" value="1"/>
</dbReference>
<comment type="cofactor">
    <cofactor evidence="10">
        <name>K(+)</name>
        <dbReference type="ChEBI" id="CHEBI:29103"/>
    </cofactor>
    <text evidence="10">Binds 1 potassium ion per subunit.</text>
</comment>
<proteinExistence type="inferred from homology"/>
<feature type="binding site" description="in other chain" evidence="10">
    <location>
        <position position="275"/>
    </location>
    <ligand>
        <name>L-methionine</name>
        <dbReference type="ChEBI" id="CHEBI:57844"/>
        <note>ligand shared between two neighboring subunits</note>
    </ligand>
</feature>
<dbReference type="Pfam" id="PF02772">
    <property type="entry name" value="S-AdoMet_synt_M"/>
    <property type="match status" value="1"/>
</dbReference>
<protein>
    <recommendedName>
        <fullName evidence="10">S-adenosylmethionine synthase</fullName>
        <shortName evidence="10">AdoMet synthase</shortName>
        <ecNumber evidence="10">2.5.1.6</ecNumber>
    </recommendedName>
    <alternativeName>
        <fullName evidence="10">MAT</fullName>
    </alternativeName>
    <alternativeName>
        <fullName evidence="10">Methionine adenosyltransferase</fullName>
    </alternativeName>
</protein>
<comment type="pathway">
    <text evidence="1 10">Amino-acid biosynthesis; S-adenosyl-L-methionine biosynthesis; S-adenosyl-L-methionine from L-methionine: step 1/1.</text>
</comment>
<dbReference type="GO" id="GO:0004478">
    <property type="term" value="F:methionine adenosyltransferase activity"/>
    <property type="evidence" value="ECO:0007669"/>
    <property type="project" value="UniProtKB-UniRule"/>
</dbReference>
<feature type="binding site" evidence="10">
    <location>
        <position position="20"/>
    </location>
    <ligand>
        <name>Mg(2+)</name>
        <dbReference type="ChEBI" id="CHEBI:18420"/>
    </ligand>
</feature>
<comment type="catalytic activity">
    <reaction evidence="10">
        <text>L-methionine + ATP + H2O = S-adenosyl-L-methionine + phosphate + diphosphate</text>
        <dbReference type="Rhea" id="RHEA:21080"/>
        <dbReference type="ChEBI" id="CHEBI:15377"/>
        <dbReference type="ChEBI" id="CHEBI:30616"/>
        <dbReference type="ChEBI" id="CHEBI:33019"/>
        <dbReference type="ChEBI" id="CHEBI:43474"/>
        <dbReference type="ChEBI" id="CHEBI:57844"/>
        <dbReference type="ChEBI" id="CHEBI:59789"/>
        <dbReference type="EC" id="2.5.1.6"/>
    </reaction>
</comment>
<dbReference type="InterPro" id="IPR002133">
    <property type="entry name" value="S-AdoMet_synthetase"/>
</dbReference>
<evidence type="ECO:0000256" key="2">
    <source>
        <dbReference type="ARBA" id="ARBA00009685"/>
    </source>
</evidence>
<dbReference type="InterPro" id="IPR022630">
    <property type="entry name" value="S-AdoMet_synt_C"/>
</dbReference>
<dbReference type="Gene3D" id="3.30.300.10">
    <property type="match status" value="3"/>
</dbReference>
<feature type="binding site" evidence="10">
    <location>
        <position position="267"/>
    </location>
    <ligand>
        <name>ATP</name>
        <dbReference type="ChEBI" id="CHEBI:30616"/>
        <note>ligand shared between two neighboring subunits</note>
    </ligand>
</feature>
<dbReference type="EMBL" id="BMKW01000009">
    <property type="protein sequence ID" value="GGJ26109.1"/>
    <property type="molecule type" value="Genomic_DNA"/>
</dbReference>
<dbReference type="RefSeq" id="WP_188969336.1">
    <property type="nucleotide sequence ID" value="NZ_BMKW01000009.1"/>
</dbReference>
<keyword evidence="6 10" id="KW-0547">Nucleotide-binding</keyword>
<keyword evidence="7 10" id="KW-0067">ATP-binding</keyword>
<comment type="subcellular location">
    <subcellularLocation>
        <location evidence="10 11">Cytoplasm</location>
    </subcellularLocation>
</comment>
<dbReference type="GO" id="GO:0006556">
    <property type="term" value="P:S-adenosylmethionine biosynthetic process"/>
    <property type="evidence" value="ECO:0007669"/>
    <property type="project" value="UniProtKB-UniRule"/>
</dbReference>
<accession>A0A917KTD7</accession>
<evidence type="ECO:0000259" key="14">
    <source>
        <dbReference type="Pfam" id="PF02772"/>
    </source>
</evidence>
<evidence type="ECO:0000256" key="3">
    <source>
        <dbReference type="ARBA" id="ARBA00022563"/>
    </source>
</evidence>
<evidence type="ECO:0000256" key="12">
    <source>
        <dbReference type="RuleBase" id="RU004462"/>
    </source>
</evidence>
<dbReference type="Pfam" id="PF02773">
    <property type="entry name" value="S-AdoMet_synt_C"/>
    <property type="match status" value="1"/>
</dbReference>
<evidence type="ECO:0000256" key="4">
    <source>
        <dbReference type="ARBA" id="ARBA00022679"/>
    </source>
</evidence>
<comment type="cofactor">
    <cofactor evidence="10">
        <name>Mg(2+)</name>
        <dbReference type="ChEBI" id="CHEBI:18420"/>
    </cofactor>
    <text evidence="10">Binds 2 divalent ions per subunit.</text>
</comment>
<evidence type="ECO:0000256" key="5">
    <source>
        <dbReference type="ARBA" id="ARBA00022723"/>
    </source>
</evidence>
<gene>
    <name evidence="16" type="primary">metK2</name>
    <name evidence="10" type="synonym">metK</name>
    <name evidence="16" type="ORF">GCM10011320_36930</name>
</gene>
<keyword evidence="3 10" id="KW-0554">One-carbon metabolism</keyword>
<feature type="binding site" evidence="10">
    <location>
        <position position="46"/>
    </location>
    <ligand>
        <name>K(+)</name>
        <dbReference type="ChEBI" id="CHEBI:29103"/>
    </ligand>
</feature>
<dbReference type="PROSITE" id="PS00377">
    <property type="entry name" value="ADOMET_SYNTHASE_2"/>
    <property type="match status" value="1"/>
</dbReference>
<evidence type="ECO:0000313" key="16">
    <source>
        <dbReference type="EMBL" id="GGJ26109.1"/>
    </source>
</evidence>
<feature type="binding site" evidence="10">
    <location>
        <position position="271"/>
    </location>
    <ligand>
        <name>ATP</name>
        <dbReference type="ChEBI" id="CHEBI:30616"/>
        <note>ligand shared between two neighboring subunits</note>
    </ligand>
</feature>
<evidence type="ECO:0000259" key="13">
    <source>
        <dbReference type="Pfam" id="PF00438"/>
    </source>
</evidence>
<dbReference type="InterPro" id="IPR022636">
    <property type="entry name" value="S-AdoMet_synthetase_sfam"/>
</dbReference>
<keyword evidence="8 10" id="KW-0460">Magnesium</keyword>
<evidence type="ECO:0000256" key="10">
    <source>
        <dbReference type="HAMAP-Rule" id="MF_00086"/>
    </source>
</evidence>
<feature type="region of interest" description="Flexible loop" evidence="10">
    <location>
        <begin position="103"/>
        <end position="113"/>
    </location>
</feature>
<feature type="binding site" evidence="10">
    <location>
        <position position="244"/>
    </location>
    <ligand>
        <name>ATP</name>
        <dbReference type="ChEBI" id="CHEBI:30616"/>
        <note>ligand shared between two neighboring subunits</note>
    </ligand>
</feature>
<feature type="binding site" description="in other chain" evidence="10">
    <location>
        <position position="18"/>
    </location>
    <ligand>
        <name>ATP</name>
        <dbReference type="ChEBI" id="CHEBI:30616"/>
        <note>ligand shared between two neighboring subunits</note>
    </ligand>
</feature>
<keyword evidence="4 10" id="KW-0808">Transferase</keyword>
<keyword evidence="10" id="KW-0963">Cytoplasm</keyword>
<comment type="similarity">
    <text evidence="2 10 12">Belongs to the AdoMet synthase family.</text>
</comment>
<comment type="caution">
    <text evidence="10">Lacks conserved residue(s) required for the propagation of feature annotation.</text>
</comment>
<dbReference type="InterPro" id="IPR022628">
    <property type="entry name" value="S-AdoMet_synt_N"/>
</dbReference>
<feature type="binding site" description="in other chain" evidence="10">
    <location>
        <begin position="250"/>
        <end position="251"/>
    </location>
    <ligand>
        <name>ATP</name>
        <dbReference type="ChEBI" id="CHEBI:30616"/>
        <note>ligand shared between two neighboring subunits</note>
    </ligand>
</feature>
<dbReference type="SUPFAM" id="SSF55973">
    <property type="entry name" value="S-adenosylmethionine synthetase"/>
    <property type="match status" value="3"/>
</dbReference>
<dbReference type="GO" id="GO:0005737">
    <property type="term" value="C:cytoplasm"/>
    <property type="evidence" value="ECO:0007669"/>
    <property type="project" value="UniProtKB-SubCell"/>
</dbReference>
<sequence length="395" mass="42789">MRDTGEYLFTSESVSEGHPDKVADRISDTVLDAFLTADPYSRVACETLVTTNRVVLAGEVRGPGSVTPEYLMHLTRLAIHDIGYEQEGFHWQNAEIACHLHAQSAHIAQGVDAAGNKDEGAGDQGIMFGYACTETPDLMPAPLYYAHLILRRISEMRRASDLAVKGLLPDAKSQVTLRYIDGKPVGATSVVVSTQHEEGMEQAEIKRLLRPIIESSLPDGWMCPDNELYVNPTGQFVIGGPDGDCGLTGRKIIVDTYGGAAPHGGGAFSGKDPTKVDRSAAYAARYVAKNVVAAGLAEKCTMQVSYAIGVSKPLSVYFDLHGSGRDVDEVKLAKVIDGLVNLSPRGIREHLHLNRAIYVPSSAYGHFGRTPDEDAGTFTWEKTDLVDELKRAFGR</sequence>
<keyword evidence="5 10" id="KW-0479">Metal-binding</keyword>
<comment type="function">
    <text evidence="10">Catalyzes the formation of S-adenosylmethionine (AdoMet) from methionine and ATP. The overall synthetic reaction is composed of two sequential steps, AdoMet formation and the subsequent tripolyphosphate hydrolysis which occurs prior to release of AdoMet from the enzyme.</text>
</comment>
<dbReference type="PIRSF" id="PIRSF000497">
    <property type="entry name" value="MAT"/>
    <property type="match status" value="1"/>
</dbReference>
<organism evidence="16 17">
    <name type="scientific">Neoroseomonas lacus</name>
    <dbReference type="NCBI Taxonomy" id="287609"/>
    <lineage>
        <taxon>Bacteria</taxon>
        <taxon>Pseudomonadati</taxon>
        <taxon>Pseudomonadota</taxon>
        <taxon>Alphaproteobacteria</taxon>
        <taxon>Acetobacterales</taxon>
        <taxon>Acetobacteraceae</taxon>
        <taxon>Neoroseomonas</taxon>
    </lineage>
</organism>
<evidence type="ECO:0000256" key="9">
    <source>
        <dbReference type="ARBA" id="ARBA00022958"/>
    </source>
</evidence>
<dbReference type="PROSITE" id="PS00376">
    <property type="entry name" value="ADOMET_SYNTHASE_1"/>
    <property type="match status" value="1"/>
</dbReference>
<dbReference type="InterPro" id="IPR022629">
    <property type="entry name" value="S-AdoMet_synt_central"/>
</dbReference>
<dbReference type="GO" id="GO:0000287">
    <property type="term" value="F:magnesium ion binding"/>
    <property type="evidence" value="ECO:0007669"/>
    <property type="project" value="UniProtKB-UniRule"/>
</dbReference>
<evidence type="ECO:0000256" key="11">
    <source>
        <dbReference type="RuleBase" id="RU000542"/>
    </source>
</evidence>
<reference evidence="16" key="1">
    <citation type="journal article" date="2014" name="Int. J. Syst. Evol. Microbiol.">
        <title>Complete genome sequence of Corynebacterium casei LMG S-19264T (=DSM 44701T), isolated from a smear-ripened cheese.</title>
        <authorList>
            <consortium name="US DOE Joint Genome Institute (JGI-PGF)"/>
            <person name="Walter F."/>
            <person name="Albersmeier A."/>
            <person name="Kalinowski J."/>
            <person name="Ruckert C."/>
        </authorList>
    </citation>
    <scope>NUCLEOTIDE SEQUENCE</scope>
    <source>
        <strain evidence="16">CGMCC 1.3617</strain>
    </source>
</reference>
<comment type="caution">
    <text evidence="16">The sequence shown here is derived from an EMBL/GenBank/DDBJ whole genome shotgun (WGS) entry which is preliminary data.</text>
</comment>
<evidence type="ECO:0000256" key="1">
    <source>
        <dbReference type="ARBA" id="ARBA00005224"/>
    </source>
</evidence>
<dbReference type="Pfam" id="PF00438">
    <property type="entry name" value="S-AdoMet_synt_N"/>
    <property type="match status" value="1"/>
</dbReference>
<feature type="binding site" description="in other chain" evidence="10">
    <location>
        <position position="103"/>
    </location>
    <ligand>
        <name>L-methionine</name>
        <dbReference type="ChEBI" id="CHEBI:57844"/>
        <note>ligand shared between two neighboring subunits</note>
    </ligand>
</feature>
<name>A0A917KTD7_9PROT</name>